<sequence length="320" mass="34108">MKGFLKYIVVGLAIVVSACEDEDAIKFKLDDIPKGAVANFNTTENDDGFINLTNLDNVNLEFSVDLRNDLQQGDDGLTQGSGKLDGNLEFAPVNSVDIEVLWTRANGEKYTGLISSLTSWPATITLDTDDLIGAFDPGVITRDSLVLGDQFQITAGFNFEDGRKMPGFVTSVDGTPTIAFSPSFANQPGLVMNLVYLVTCPSDLAGNYTAELVSSNADPSNFRSPQPVTVTGSGGVYQLSDGTLDIFGPDFPIGLAFSEICETITITPGSVDFPTQVIYVQGPGTTYDPDTGVITFDITYDATSCCGLAGIQYTFTITPN</sequence>
<evidence type="ECO:0000313" key="1">
    <source>
        <dbReference type="EMBL" id="MTI27716.1"/>
    </source>
</evidence>
<dbReference type="EMBL" id="SMLW01000640">
    <property type="protein sequence ID" value="MTI27716.1"/>
    <property type="molecule type" value="Genomic_DNA"/>
</dbReference>
<evidence type="ECO:0008006" key="3">
    <source>
        <dbReference type="Google" id="ProtNLM"/>
    </source>
</evidence>
<evidence type="ECO:0000313" key="2">
    <source>
        <dbReference type="Proteomes" id="UP000798808"/>
    </source>
</evidence>
<proteinExistence type="predicted"/>
<comment type="caution">
    <text evidence="1">The sequence shown here is derived from an EMBL/GenBank/DDBJ whole genome shotgun (WGS) entry which is preliminary data.</text>
</comment>
<accession>A0ABW9RVI1</accession>
<gene>
    <name evidence="1" type="ORF">E1163_22350</name>
</gene>
<organism evidence="1 2">
    <name type="scientific">Fulvivirga kasyanovii</name>
    <dbReference type="NCBI Taxonomy" id="396812"/>
    <lineage>
        <taxon>Bacteria</taxon>
        <taxon>Pseudomonadati</taxon>
        <taxon>Bacteroidota</taxon>
        <taxon>Cytophagia</taxon>
        <taxon>Cytophagales</taxon>
        <taxon>Fulvivirgaceae</taxon>
        <taxon>Fulvivirga</taxon>
    </lineage>
</organism>
<dbReference type="PROSITE" id="PS51257">
    <property type="entry name" value="PROKAR_LIPOPROTEIN"/>
    <property type="match status" value="1"/>
</dbReference>
<name>A0ABW9RVI1_9BACT</name>
<reference evidence="1 2" key="1">
    <citation type="submission" date="2019-02" db="EMBL/GenBank/DDBJ databases">
        <authorList>
            <person name="Goldberg S.R."/>
            <person name="Haltli B.A."/>
            <person name="Correa H."/>
            <person name="Russell K.G."/>
        </authorList>
    </citation>
    <scope>NUCLEOTIDE SEQUENCE [LARGE SCALE GENOMIC DNA]</scope>
    <source>
        <strain evidence="1 2">JCM 16186</strain>
    </source>
</reference>
<dbReference type="Proteomes" id="UP000798808">
    <property type="component" value="Unassembled WGS sequence"/>
</dbReference>
<keyword evidence="2" id="KW-1185">Reference proteome</keyword>
<protein>
    <recommendedName>
        <fullName evidence="3">DUF4382 domain-containing protein</fullName>
    </recommendedName>
</protein>
<dbReference type="RefSeq" id="WP_155174714.1">
    <property type="nucleotide sequence ID" value="NZ_BAAAFL010000005.1"/>
</dbReference>